<name>A0A0C3S5Y1_PHLG1</name>
<dbReference type="HOGENOM" id="CLU_081164_3_0_1"/>
<dbReference type="EMBL" id="KN840445">
    <property type="protein sequence ID" value="KIP11546.1"/>
    <property type="molecule type" value="Genomic_DNA"/>
</dbReference>
<dbReference type="AlphaFoldDB" id="A0A0C3S5Y1"/>
<protein>
    <submittedName>
        <fullName evidence="2">Uncharacterized protein</fullName>
    </submittedName>
</protein>
<dbReference type="Proteomes" id="UP000053257">
    <property type="component" value="Unassembled WGS sequence"/>
</dbReference>
<evidence type="ECO:0000313" key="2">
    <source>
        <dbReference type="EMBL" id="KIP11546.1"/>
    </source>
</evidence>
<evidence type="ECO:0000313" key="3">
    <source>
        <dbReference type="Proteomes" id="UP000053257"/>
    </source>
</evidence>
<accession>A0A0C3S5Y1</accession>
<reference evidence="2 3" key="1">
    <citation type="journal article" date="2014" name="PLoS Genet.">
        <title>Analysis of the Phlebiopsis gigantea genome, transcriptome and secretome provides insight into its pioneer colonization strategies of wood.</title>
        <authorList>
            <person name="Hori C."/>
            <person name="Ishida T."/>
            <person name="Igarashi K."/>
            <person name="Samejima M."/>
            <person name="Suzuki H."/>
            <person name="Master E."/>
            <person name="Ferreira P."/>
            <person name="Ruiz-Duenas F.J."/>
            <person name="Held B."/>
            <person name="Canessa P."/>
            <person name="Larrondo L.F."/>
            <person name="Schmoll M."/>
            <person name="Druzhinina I.S."/>
            <person name="Kubicek C.P."/>
            <person name="Gaskell J.A."/>
            <person name="Kersten P."/>
            <person name="St John F."/>
            <person name="Glasner J."/>
            <person name="Sabat G."/>
            <person name="Splinter BonDurant S."/>
            <person name="Syed K."/>
            <person name="Yadav J."/>
            <person name="Mgbeahuruike A.C."/>
            <person name="Kovalchuk A."/>
            <person name="Asiegbu F.O."/>
            <person name="Lackner G."/>
            <person name="Hoffmeister D."/>
            <person name="Rencoret J."/>
            <person name="Gutierrez A."/>
            <person name="Sun H."/>
            <person name="Lindquist E."/>
            <person name="Barry K."/>
            <person name="Riley R."/>
            <person name="Grigoriev I.V."/>
            <person name="Henrissat B."/>
            <person name="Kues U."/>
            <person name="Berka R.M."/>
            <person name="Martinez A.T."/>
            <person name="Covert S.F."/>
            <person name="Blanchette R.A."/>
            <person name="Cullen D."/>
        </authorList>
    </citation>
    <scope>NUCLEOTIDE SEQUENCE [LARGE SCALE GENOMIC DNA]</scope>
    <source>
        <strain evidence="2 3">11061_1 CR5-6</strain>
    </source>
</reference>
<dbReference type="OrthoDB" id="3245657at2759"/>
<proteinExistence type="predicted"/>
<organism evidence="2 3">
    <name type="scientific">Phlebiopsis gigantea (strain 11061_1 CR5-6)</name>
    <name type="common">White-rot fungus</name>
    <name type="synonym">Peniophora gigantea</name>
    <dbReference type="NCBI Taxonomy" id="745531"/>
    <lineage>
        <taxon>Eukaryota</taxon>
        <taxon>Fungi</taxon>
        <taxon>Dikarya</taxon>
        <taxon>Basidiomycota</taxon>
        <taxon>Agaricomycotina</taxon>
        <taxon>Agaricomycetes</taxon>
        <taxon>Polyporales</taxon>
        <taxon>Phanerochaetaceae</taxon>
        <taxon>Phlebiopsis</taxon>
    </lineage>
</organism>
<dbReference type="STRING" id="745531.A0A0C3S5Y1"/>
<gene>
    <name evidence="2" type="ORF">PHLGIDRAFT_114398</name>
</gene>
<evidence type="ECO:0000256" key="1">
    <source>
        <dbReference type="SAM" id="MobiDB-lite"/>
    </source>
</evidence>
<feature type="region of interest" description="Disordered" evidence="1">
    <location>
        <begin position="8"/>
        <end position="31"/>
    </location>
</feature>
<dbReference type="Gene3D" id="2.60.120.260">
    <property type="entry name" value="Galactose-binding domain-like"/>
    <property type="match status" value="1"/>
</dbReference>
<keyword evidence="3" id="KW-1185">Reference proteome</keyword>
<sequence length="229" mass="24791">MPTYVFDDVFGDQRPGSNSPPPAYNPPSVGQWDNPPRGTCSGCTMNTNIKIPVDASQVMNGTWHTVTVNPGEPITNVTITFTGTSVTAFCLLPPNLDSEFITSQMNMTFELDGKAVGTYQRVAGPTATTWTYNQNVFSTSGLQNTAHTFVISPQGQDGDPSQFPVNPYLFDSSFLPFDYITYEAVVAAAATATAAAAANVLLSVFGYPRSDNYTSTYVSQRADTYKNWN</sequence>